<dbReference type="InParanoid" id="A0A132BB07"/>
<dbReference type="AlphaFoldDB" id="A0A132BB07"/>
<keyword evidence="2" id="KW-1133">Transmembrane helix</keyword>
<dbReference type="EMBL" id="KQ947431">
    <property type="protein sequence ID" value="KUJ09595.1"/>
    <property type="molecule type" value="Genomic_DNA"/>
</dbReference>
<keyword evidence="4" id="KW-1185">Reference proteome</keyword>
<feature type="transmembrane region" description="Helical" evidence="2">
    <location>
        <begin position="473"/>
        <end position="496"/>
    </location>
</feature>
<feature type="compositionally biased region" description="Basic and acidic residues" evidence="1">
    <location>
        <begin position="58"/>
        <end position="70"/>
    </location>
</feature>
<dbReference type="RefSeq" id="XP_018063950.1">
    <property type="nucleotide sequence ID" value="XM_018220619.1"/>
</dbReference>
<keyword evidence="2" id="KW-0812">Transmembrane</keyword>
<feature type="region of interest" description="Disordered" evidence="1">
    <location>
        <begin position="1"/>
        <end position="79"/>
    </location>
</feature>
<feature type="transmembrane region" description="Helical" evidence="2">
    <location>
        <begin position="144"/>
        <end position="163"/>
    </location>
</feature>
<feature type="region of interest" description="Disordered" evidence="1">
    <location>
        <begin position="102"/>
        <end position="139"/>
    </location>
</feature>
<feature type="transmembrane region" description="Helical" evidence="2">
    <location>
        <begin position="508"/>
        <end position="533"/>
    </location>
</feature>
<reference evidence="3 4" key="1">
    <citation type="submission" date="2015-10" db="EMBL/GenBank/DDBJ databases">
        <title>Full genome of DAOMC 229536 Phialocephala scopiformis, a fungal endophyte of spruce producing the potent anti-insectan compound rugulosin.</title>
        <authorList>
            <consortium name="DOE Joint Genome Institute"/>
            <person name="Walker A.K."/>
            <person name="Frasz S.L."/>
            <person name="Seifert K.A."/>
            <person name="Miller J.D."/>
            <person name="Mondo S.J."/>
            <person name="Labutti K."/>
            <person name="Lipzen A."/>
            <person name="Dockter R."/>
            <person name="Kennedy M."/>
            <person name="Grigoriev I.V."/>
            <person name="Spatafora J.W."/>
        </authorList>
    </citation>
    <scope>NUCLEOTIDE SEQUENCE [LARGE SCALE GENOMIC DNA]</scope>
    <source>
        <strain evidence="3 4">CBS 120377</strain>
    </source>
</reference>
<evidence type="ECO:0000256" key="2">
    <source>
        <dbReference type="SAM" id="Phobius"/>
    </source>
</evidence>
<feature type="transmembrane region" description="Helical" evidence="2">
    <location>
        <begin position="545"/>
        <end position="568"/>
    </location>
</feature>
<feature type="compositionally biased region" description="Low complexity" evidence="1">
    <location>
        <begin position="21"/>
        <end position="37"/>
    </location>
</feature>
<dbReference type="KEGG" id="psco:LY89DRAFT_740678"/>
<evidence type="ECO:0000313" key="4">
    <source>
        <dbReference type="Proteomes" id="UP000070700"/>
    </source>
</evidence>
<feature type="transmembrane region" description="Helical" evidence="2">
    <location>
        <begin position="215"/>
        <end position="237"/>
    </location>
</feature>
<protein>
    <submittedName>
        <fullName evidence="3">Uncharacterized protein</fullName>
    </submittedName>
</protein>
<proteinExistence type="predicted"/>
<feature type="transmembrane region" description="Helical" evidence="2">
    <location>
        <begin position="243"/>
        <end position="262"/>
    </location>
</feature>
<accession>A0A132BB07</accession>
<evidence type="ECO:0000256" key="1">
    <source>
        <dbReference type="SAM" id="MobiDB-lite"/>
    </source>
</evidence>
<sequence length="670" mass="74188">MSESQPETTEKPIPLNDLESSKATATEGTTETAPGTSIPVNATENSKTAATEETIETLDEKTPAADDHTGDINAPATTKTIVTPVPNTLVSINDFADSKAAATGETIEIPPPIASRPGDDIESNKAATNPEDDEKPVPWPIPQWVKTSVNVFAAGFLSVFAFLFSERSGGRGFMLWLFCGLLLIPHGFLVYRWPHGDYGIGVLNSHFFCGAHGEGFMIFLIQLPINVMASLIVYAAGYVRWKAWWPLKVVLFLLSIPAHLLYNSIFFHSAPARDSYEILVSYDFLHGGAPFDLATVPLRQSSGKSDALGGDYHMMLPGLQNLSDTITQVQQAAMQGHVLPGWSNKTIKKCTERYESGTYDQFSNVIIVSNWTAPQNQNNSVLDLTILSGYAGPKHQTWQALASLCPDSFFEINNLTEPKTWKNIDGNAPEGACDPYVPKKWNTKEKNLFIKYCLSEEPKEVCRLLYSPLVLKLCFWFLVAIVGAMGLGLLLGLFGVEEEYAPQPETGVIVLAFATVCVSFFVMVIVTAYSRAAHWHPAGKSDQAWILRAFCVVNVVQLIDTICDAIIVPWGTSPWYTLLSIVWHWFLSGTFSLKLSDRYLITNTPPGYDVVPYSDLSSLWFKWLFVTVIKLVWTDLFSLLFVLFLFGLPFAARLFAQQAILEEDFDGWGD</sequence>
<evidence type="ECO:0000313" key="3">
    <source>
        <dbReference type="EMBL" id="KUJ09595.1"/>
    </source>
</evidence>
<gene>
    <name evidence="3" type="ORF">LY89DRAFT_740678</name>
</gene>
<dbReference type="OrthoDB" id="3562503at2759"/>
<keyword evidence="2" id="KW-0472">Membrane</keyword>
<feature type="transmembrane region" description="Helical" evidence="2">
    <location>
        <begin position="623"/>
        <end position="646"/>
    </location>
</feature>
<name>A0A132BB07_MOLSC</name>
<organism evidence="3 4">
    <name type="scientific">Mollisia scopiformis</name>
    <name type="common">Conifer needle endophyte fungus</name>
    <name type="synonym">Phialocephala scopiformis</name>
    <dbReference type="NCBI Taxonomy" id="149040"/>
    <lineage>
        <taxon>Eukaryota</taxon>
        <taxon>Fungi</taxon>
        <taxon>Dikarya</taxon>
        <taxon>Ascomycota</taxon>
        <taxon>Pezizomycotina</taxon>
        <taxon>Leotiomycetes</taxon>
        <taxon>Helotiales</taxon>
        <taxon>Mollisiaceae</taxon>
        <taxon>Mollisia</taxon>
    </lineage>
</organism>
<feature type="transmembrane region" description="Helical" evidence="2">
    <location>
        <begin position="175"/>
        <end position="194"/>
    </location>
</feature>
<feature type="compositionally biased region" description="Polar residues" evidence="1">
    <location>
        <begin position="38"/>
        <end position="51"/>
    </location>
</feature>
<dbReference type="Proteomes" id="UP000070700">
    <property type="component" value="Unassembled WGS sequence"/>
</dbReference>
<dbReference type="GeneID" id="28830345"/>
<feature type="transmembrane region" description="Helical" evidence="2">
    <location>
        <begin position="574"/>
        <end position="593"/>
    </location>
</feature>